<dbReference type="AlphaFoldDB" id="A0A2P4SZI6"/>
<name>A0A2P4SZI6_BAMTH</name>
<dbReference type="GO" id="GO:0046856">
    <property type="term" value="P:phosphatidylinositol dephosphorylation"/>
    <property type="evidence" value="ECO:0007669"/>
    <property type="project" value="TreeGrafter"/>
</dbReference>
<keyword evidence="4" id="KW-1185">Reference proteome</keyword>
<proteinExistence type="inferred from homology"/>
<feature type="non-terminal residue" evidence="3">
    <location>
        <position position="1"/>
    </location>
</feature>
<dbReference type="PANTHER" id="PTHR10807">
    <property type="entry name" value="MYOTUBULARIN-RELATED"/>
    <property type="match status" value="1"/>
</dbReference>
<dbReference type="InterPro" id="IPR030564">
    <property type="entry name" value="Myotubularin"/>
</dbReference>
<dbReference type="GO" id="GO:0005737">
    <property type="term" value="C:cytoplasm"/>
    <property type="evidence" value="ECO:0007669"/>
    <property type="project" value="TreeGrafter"/>
</dbReference>
<comment type="similarity">
    <text evidence="1">Belongs to the protein-tyrosine phosphatase family. Non-receptor class myotubularin subfamily.</text>
</comment>
<evidence type="ECO:0000313" key="3">
    <source>
        <dbReference type="EMBL" id="POI29522.1"/>
    </source>
</evidence>
<comment type="caution">
    <text evidence="3">The sequence shown here is derived from an EMBL/GenBank/DDBJ whole genome shotgun (WGS) entry which is preliminary data.</text>
</comment>
<dbReference type="PANTHER" id="PTHR10807:SF39">
    <property type="entry name" value="MYOTUBULARIN-RELATED PROTEIN 10"/>
    <property type="match status" value="1"/>
</dbReference>
<reference evidence="3 4" key="1">
    <citation type="submission" date="2018-01" db="EMBL/GenBank/DDBJ databases">
        <title>Comparison of the Chinese Bamboo Partridge and Red Junglefowl genome sequences highlights the importance of demography in genome evolution.</title>
        <authorList>
            <person name="Tiley G.P."/>
            <person name="Kimball R.T."/>
            <person name="Braun E.L."/>
            <person name="Burleigh J.G."/>
        </authorList>
    </citation>
    <scope>NUCLEOTIDE SEQUENCE [LARGE SCALE GENOMIC DNA]</scope>
    <source>
        <strain evidence="3">RTK389</strain>
        <tissue evidence="3">Blood</tissue>
    </source>
</reference>
<gene>
    <name evidence="3" type="ORF">CIB84_006728</name>
</gene>
<dbReference type="GO" id="GO:0016020">
    <property type="term" value="C:membrane"/>
    <property type="evidence" value="ECO:0007669"/>
    <property type="project" value="TreeGrafter"/>
</dbReference>
<protein>
    <recommendedName>
        <fullName evidence="2">Myotubularin phosphatase domain-containing protein</fullName>
    </recommendedName>
</protein>
<feature type="domain" description="Myotubularin phosphatase" evidence="2">
    <location>
        <begin position="1"/>
        <end position="303"/>
    </location>
</feature>
<dbReference type="InterPro" id="IPR029021">
    <property type="entry name" value="Prot-tyrosine_phosphatase-like"/>
</dbReference>
<organism evidence="3 4">
    <name type="scientific">Bambusicola thoracicus</name>
    <name type="common">Chinese bamboo-partridge</name>
    <name type="synonym">Perdix thoracica</name>
    <dbReference type="NCBI Taxonomy" id="9083"/>
    <lineage>
        <taxon>Eukaryota</taxon>
        <taxon>Metazoa</taxon>
        <taxon>Chordata</taxon>
        <taxon>Craniata</taxon>
        <taxon>Vertebrata</taxon>
        <taxon>Euteleostomi</taxon>
        <taxon>Archelosauria</taxon>
        <taxon>Archosauria</taxon>
        <taxon>Dinosauria</taxon>
        <taxon>Saurischia</taxon>
        <taxon>Theropoda</taxon>
        <taxon>Coelurosauria</taxon>
        <taxon>Aves</taxon>
        <taxon>Neognathae</taxon>
        <taxon>Galloanserae</taxon>
        <taxon>Galliformes</taxon>
        <taxon>Phasianidae</taxon>
        <taxon>Perdicinae</taxon>
        <taxon>Bambusicola</taxon>
    </lineage>
</organism>
<accession>A0A2P4SZI6</accession>
<dbReference type="Proteomes" id="UP000237246">
    <property type="component" value="Unassembled WGS sequence"/>
</dbReference>
<dbReference type="PROSITE" id="PS51339">
    <property type="entry name" value="PPASE_MYOTUBULARIN"/>
    <property type="match status" value="1"/>
</dbReference>
<evidence type="ECO:0000259" key="2">
    <source>
        <dbReference type="PROSITE" id="PS51339"/>
    </source>
</evidence>
<dbReference type="OrthoDB" id="271628at2759"/>
<evidence type="ECO:0000256" key="1">
    <source>
        <dbReference type="ARBA" id="ARBA00007471"/>
    </source>
</evidence>
<dbReference type="EMBL" id="PPHD01015009">
    <property type="protein sequence ID" value="POI29522.1"/>
    <property type="molecule type" value="Genomic_DNA"/>
</dbReference>
<dbReference type="SUPFAM" id="SSF52799">
    <property type="entry name" value="(Phosphotyrosine protein) phosphatases II"/>
    <property type="match status" value="1"/>
</dbReference>
<feature type="non-terminal residue" evidence="3">
    <location>
        <position position="303"/>
    </location>
</feature>
<evidence type="ECO:0000313" key="4">
    <source>
        <dbReference type="Proteomes" id="UP000237246"/>
    </source>
</evidence>
<dbReference type="SUPFAM" id="SSF50729">
    <property type="entry name" value="PH domain-like"/>
    <property type="match status" value="1"/>
</dbReference>
<dbReference type="InterPro" id="IPR010569">
    <property type="entry name" value="Myotubularin-like_Pase_dom"/>
</dbReference>
<dbReference type="Pfam" id="PF06602">
    <property type="entry name" value="Myotub-related"/>
    <property type="match status" value="1"/>
</dbReference>
<sequence length="303" mass="34731">NDTKRKQKVLGPNQKLKFNPTELIIYCKDFRIVRFRFDEAGPESAKKVCLAIAHYSQPTDLQLLFAFEYVGEIYHNPGEKCICVLAVIEPQICVQAKTAKKVNGVDPGGGGGISSTSGQQTPLFETYSDWDREIKRTGASEWRVCSVNEGYMISTWICNAITRSHPLRSDVYKSDLDKCLPGIQEIQAAHIKLKQLCVNEPFEETEEKWLSSLENTRWLEYIRSFLKHSAELVYMMECKHVSVVLQEEEGRDLSCLAASLIQVMLDPYFRTIIGFQSLIQKEWVMAGYQFLDRCNHLKRSDKE</sequence>